<evidence type="ECO:0000256" key="2">
    <source>
        <dbReference type="ARBA" id="ARBA00022771"/>
    </source>
</evidence>
<dbReference type="PANTHER" id="PTHR31992">
    <property type="entry name" value="DOF ZINC FINGER PROTEIN DOF1.4-RELATED"/>
    <property type="match status" value="1"/>
</dbReference>
<evidence type="ECO:0000256" key="8">
    <source>
        <dbReference type="PROSITE-ProRule" id="PRU00071"/>
    </source>
</evidence>
<dbReference type="GO" id="GO:0008270">
    <property type="term" value="F:zinc ion binding"/>
    <property type="evidence" value="ECO:0007669"/>
    <property type="project" value="UniProtKB-KW"/>
</dbReference>
<feature type="region of interest" description="Disordered" evidence="10">
    <location>
        <begin position="170"/>
        <end position="238"/>
    </location>
</feature>
<dbReference type="InterPro" id="IPR003851">
    <property type="entry name" value="Znf_Dof"/>
</dbReference>
<dbReference type="EMBL" id="JAAIUW010000013">
    <property type="protein sequence ID" value="KAF7803431.1"/>
    <property type="molecule type" value="Genomic_DNA"/>
</dbReference>
<keyword evidence="3 9" id="KW-0862">Zinc</keyword>
<dbReference type="AlphaFoldDB" id="A0A834SH36"/>
<feature type="region of interest" description="Disordered" evidence="10">
    <location>
        <begin position="83"/>
        <end position="123"/>
    </location>
</feature>
<evidence type="ECO:0000256" key="5">
    <source>
        <dbReference type="ARBA" id="ARBA00023125"/>
    </source>
</evidence>
<feature type="region of interest" description="Disordered" evidence="10">
    <location>
        <begin position="1"/>
        <end position="38"/>
    </location>
</feature>
<dbReference type="OrthoDB" id="1927254at2759"/>
<dbReference type="PROSITE" id="PS01361">
    <property type="entry name" value="ZF_DOF_1"/>
    <property type="match status" value="1"/>
</dbReference>
<gene>
    <name evidence="12" type="ORF">G2W53_042542</name>
</gene>
<keyword evidence="7 8" id="KW-0539">Nucleus</keyword>
<evidence type="ECO:0000256" key="9">
    <source>
        <dbReference type="RuleBase" id="RU369094"/>
    </source>
</evidence>
<evidence type="ECO:0000259" key="11">
    <source>
        <dbReference type="PROSITE" id="PS50884"/>
    </source>
</evidence>
<feature type="compositionally biased region" description="Polar residues" evidence="10">
    <location>
        <begin position="204"/>
        <end position="216"/>
    </location>
</feature>
<accession>A0A834SH36</accession>
<reference evidence="12" key="1">
    <citation type="submission" date="2020-09" db="EMBL/GenBank/DDBJ databases">
        <title>Genome-Enabled Discovery of Anthraquinone Biosynthesis in Senna tora.</title>
        <authorList>
            <person name="Kang S.-H."/>
            <person name="Pandey R.P."/>
            <person name="Lee C.-M."/>
            <person name="Sim J.-S."/>
            <person name="Jeong J.-T."/>
            <person name="Choi B.-S."/>
            <person name="Jung M."/>
            <person name="Ginzburg D."/>
            <person name="Zhao K."/>
            <person name="Won S.Y."/>
            <person name="Oh T.-J."/>
            <person name="Yu Y."/>
            <person name="Kim N.-H."/>
            <person name="Lee O.R."/>
            <person name="Lee T.-H."/>
            <person name="Bashyal P."/>
            <person name="Kim T.-S."/>
            <person name="Lee W.-H."/>
            <person name="Kawkins C."/>
            <person name="Kim C.-K."/>
            <person name="Kim J.S."/>
            <person name="Ahn B.O."/>
            <person name="Rhee S.Y."/>
            <person name="Sohng J.K."/>
        </authorList>
    </citation>
    <scope>NUCLEOTIDE SEQUENCE</scope>
    <source>
        <tissue evidence="12">Leaf</tissue>
    </source>
</reference>
<sequence length="265" mass="28874">MEKDEVGHVLAGKDGNKQQGDHMNRNSKSEGQQQPQKCPRCDSLNTKFCYYNNYSLSQPRYFCKSCRRYWTQGGTLRNVRVGGGCRKPKRLKTSASSSAAADTPQDPALQTQPPQPITPFYQGGGGGGYLSSLAAIQSSLSPSQPFNSNLSGLGVGPTPQFYEMGIVRERGEEEEPSSTLYETEQGMMMQQQSSTTTSADHSGWSESFIHNHNNGSQRGGSEASTLWSTAVSTSTPTTTSANCESFISLIPNHHWPHLPGYDPPP</sequence>
<comment type="subcellular location">
    <subcellularLocation>
        <location evidence="8 9">Nucleus</location>
    </subcellularLocation>
</comment>
<name>A0A834SH36_9FABA</name>
<dbReference type="InterPro" id="IPR045174">
    <property type="entry name" value="Dof"/>
</dbReference>
<evidence type="ECO:0000256" key="3">
    <source>
        <dbReference type="ARBA" id="ARBA00022833"/>
    </source>
</evidence>
<keyword evidence="13" id="KW-1185">Reference proteome</keyword>
<keyword evidence="1 9" id="KW-0479">Metal-binding</keyword>
<dbReference type="Pfam" id="PF02701">
    <property type="entry name" value="Zn_ribbon_Dof"/>
    <property type="match status" value="1"/>
</dbReference>
<keyword evidence="6 9" id="KW-0804">Transcription</keyword>
<evidence type="ECO:0000256" key="7">
    <source>
        <dbReference type="ARBA" id="ARBA00023242"/>
    </source>
</evidence>
<dbReference type="PROSITE" id="PS50884">
    <property type="entry name" value="ZF_DOF_2"/>
    <property type="match status" value="1"/>
</dbReference>
<keyword evidence="5 8" id="KW-0238">DNA-binding</keyword>
<evidence type="ECO:0000256" key="10">
    <source>
        <dbReference type="SAM" id="MobiDB-lite"/>
    </source>
</evidence>
<feature type="domain" description="Dof-type" evidence="11">
    <location>
        <begin position="36"/>
        <end position="90"/>
    </location>
</feature>
<evidence type="ECO:0000313" key="12">
    <source>
        <dbReference type="EMBL" id="KAF7803431.1"/>
    </source>
</evidence>
<dbReference type="GO" id="GO:0005634">
    <property type="term" value="C:nucleus"/>
    <property type="evidence" value="ECO:0007669"/>
    <property type="project" value="UniProtKB-SubCell"/>
</dbReference>
<organism evidence="12 13">
    <name type="scientific">Senna tora</name>
    <dbReference type="NCBI Taxonomy" id="362788"/>
    <lineage>
        <taxon>Eukaryota</taxon>
        <taxon>Viridiplantae</taxon>
        <taxon>Streptophyta</taxon>
        <taxon>Embryophyta</taxon>
        <taxon>Tracheophyta</taxon>
        <taxon>Spermatophyta</taxon>
        <taxon>Magnoliopsida</taxon>
        <taxon>eudicotyledons</taxon>
        <taxon>Gunneridae</taxon>
        <taxon>Pentapetalae</taxon>
        <taxon>rosids</taxon>
        <taxon>fabids</taxon>
        <taxon>Fabales</taxon>
        <taxon>Fabaceae</taxon>
        <taxon>Caesalpinioideae</taxon>
        <taxon>Cassia clade</taxon>
        <taxon>Senna</taxon>
    </lineage>
</organism>
<evidence type="ECO:0000313" key="13">
    <source>
        <dbReference type="Proteomes" id="UP000634136"/>
    </source>
</evidence>
<feature type="compositionally biased region" description="Low complexity" evidence="10">
    <location>
        <begin position="228"/>
        <end position="238"/>
    </location>
</feature>
<proteinExistence type="predicted"/>
<dbReference type="PANTHER" id="PTHR31992:SF108">
    <property type="entry name" value="DOF ZINC FINGER PROTEIN"/>
    <property type="match status" value="1"/>
</dbReference>
<dbReference type="GO" id="GO:0003700">
    <property type="term" value="F:DNA-binding transcription factor activity"/>
    <property type="evidence" value="ECO:0007669"/>
    <property type="project" value="UniProtKB-UniRule"/>
</dbReference>
<keyword evidence="2 8" id="KW-0863">Zinc-finger</keyword>
<dbReference type="GO" id="GO:0003677">
    <property type="term" value="F:DNA binding"/>
    <property type="evidence" value="ECO:0007669"/>
    <property type="project" value="UniProtKB-UniRule"/>
</dbReference>
<comment type="caution">
    <text evidence="12">The sequence shown here is derived from an EMBL/GenBank/DDBJ whole genome shotgun (WGS) entry which is preliminary data.</text>
</comment>
<evidence type="ECO:0000256" key="4">
    <source>
        <dbReference type="ARBA" id="ARBA00023015"/>
    </source>
</evidence>
<keyword evidence="4 9" id="KW-0805">Transcription regulation</keyword>
<protein>
    <recommendedName>
        <fullName evidence="9">Dof zinc finger protein</fullName>
    </recommendedName>
</protein>
<feature type="compositionally biased region" description="Low complexity" evidence="10">
    <location>
        <begin position="187"/>
        <end position="198"/>
    </location>
</feature>
<feature type="compositionally biased region" description="Basic and acidic residues" evidence="10">
    <location>
        <begin position="14"/>
        <end position="28"/>
    </location>
</feature>
<evidence type="ECO:0000256" key="1">
    <source>
        <dbReference type="ARBA" id="ARBA00022723"/>
    </source>
</evidence>
<evidence type="ECO:0000256" key="6">
    <source>
        <dbReference type="ARBA" id="ARBA00023163"/>
    </source>
</evidence>
<comment type="function">
    <text evidence="9">Transcription factor that binds specifically to a 5'-AA[AG]G-3' consensus core sequence.</text>
</comment>
<dbReference type="Proteomes" id="UP000634136">
    <property type="component" value="Unassembled WGS sequence"/>
</dbReference>